<evidence type="ECO:0000313" key="3">
    <source>
        <dbReference type="Proteomes" id="UP000422736"/>
    </source>
</evidence>
<dbReference type="Pfam" id="PF10336">
    <property type="entry name" value="DUF2420"/>
    <property type="match status" value="1"/>
</dbReference>
<evidence type="ECO:0000256" key="1">
    <source>
        <dbReference type="SAM" id="MobiDB-lite"/>
    </source>
</evidence>
<feature type="compositionally biased region" description="Polar residues" evidence="1">
    <location>
        <begin position="18"/>
        <end position="42"/>
    </location>
</feature>
<dbReference type="EMBL" id="CP015059">
    <property type="protein sequence ID" value="QGN17152.1"/>
    <property type="molecule type" value="Genomic_DNA"/>
</dbReference>
<feature type="compositionally biased region" description="Acidic residues" evidence="1">
    <location>
        <begin position="64"/>
        <end position="89"/>
    </location>
</feature>
<keyword evidence="3" id="KW-1185">Reference proteome</keyword>
<gene>
    <name evidence="2" type="primary">RMR1</name>
    <name evidence="2" type="ORF">FIM1_3883</name>
</gene>
<sequence length="309" mass="34172">MSEEAASSPHSVELETSAGVSDVQQDLSITSSDNNAVDSNRNVEGIPTGTVQVEKPYQGQLFAQDEEDDEDVDDVDLEGDDYNDDQMLDSDEELRSQLTGLTESVKSSLPVKDLPATTLEYNGIVYPMFASDAEGSDQICVVQDKSLIHTEFNIFMGSIRLFLQQKHGSLAFANKEILLEFPDLDLVCDEDNLYIKKMTMDDIISIFKVLRANSLEKSEENVPSALRAVVTLQPRFVSRYNDLVEVMDNNGSFAVARGFSNDESHPVFVDEGNQDIQTTSTDNRNSEIVVMDSDEASLKGSDSDIEILN</sequence>
<feature type="region of interest" description="Disordered" evidence="1">
    <location>
        <begin position="1"/>
        <end position="89"/>
    </location>
</feature>
<dbReference type="InterPro" id="IPR018822">
    <property type="entry name" value="UPF0646"/>
</dbReference>
<organism evidence="2 3">
    <name type="scientific">Kluyveromyces marxianus</name>
    <name type="common">Yeast</name>
    <name type="synonym">Candida kefyr</name>
    <dbReference type="NCBI Taxonomy" id="4911"/>
    <lineage>
        <taxon>Eukaryota</taxon>
        <taxon>Fungi</taxon>
        <taxon>Dikarya</taxon>
        <taxon>Ascomycota</taxon>
        <taxon>Saccharomycotina</taxon>
        <taxon>Saccharomycetes</taxon>
        <taxon>Saccharomycetales</taxon>
        <taxon>Saccharomycetaceae</taxon>
        <taxon>Kluyveromyces</taxon>
    </lineage>
</organism>
<dbReference type="Proteomes" id="UP000422736">
    <property type="component" value="Chromosome 6"/>
</dbReference>
<reference evidence="2 3" key="1">
    <citation type="submission" date="2016-03" db="EMBL/GenBank/DDBJ databases">
        <title>How can Kluyveromyces marxianus grow so fast - potential evolutionary course in Saccharomyces Complex revealed by comparative genomics.</title>
        <authorList>
            <person name="Mo W."/>
            <person name="Lu W."/>
            <person name="Yang X."/>
            <person name="Qi J."/>
            <person name="Lv H."/>
        </authorList>
    </citation>
    <scope>NUCLEOTIDE SEQUENCE [LARGE SCALE GENOMIC DNA]</scope>
    <source>
        <strain evidence="2 3">FIM1</strain>
    </source>
</reference>
<name>A0ABX6F194_KLUMA</name>
<protein>
    <submittedName>
        <fullName evidence="2">Protein RMR1</fullName>
    </submittedName>
</protein>
<evidence type="ECO:0000313" key="2">
    <source>
        <dbReference type="EMBL" id="QGN17152.1"/>
    </source>
</evidence>
<proteinExistence type="predicted"/>
<accession>A0ABX6F194</accession>